<keyword evidence="5" id="KW-0408">Iron</keyword>
<dbReference type="Pfam" id="PF04055">
    <property type="entry name" value="Radical_SAM"/>
    <property type="match status" value="1"/>
</dbReference>
<dbReference type="InterPro" id="IPR034457">
    <property type="entry name" value="Organic_radical-activating"/>
</dbReference>
<evidence type="ECO:0000256" key="1">
    <source>
        <dbReference type="ARBA" id="ARBA00001966"/>
    </source>
</evidence>
<keyword evidence="6" id="KW-0411">Iron-sulfur</keyword>
<dbReference type="SFLD" id="SFLDS00029">
    <property type="entry name" value="Radical_SAM"/>
    <property type="match status" value="1"/>
</dbReference>
<gene>
    <name evidence="8" type="ORF">M3I41_07920</name>
</gene>
<dbReference type="AlphaFoldDB" id="A0A9E7AQ46"/>
<comment type="cofactor">
    <cofactor evidence="1">
        <name>[4Fe-4S] cluster</name>
        <dbReference type="ChEBI" id="CHEBI:49883"/>
    </cofactor>
</comment>
<dbReference type="GO" id="GO:0046872">
    <property type="term" value="F:metal ion binding"/>
    <property type="evidence" value="ECO:0007669"/>
    <property type="project" value="UniProtKB-KW"/>
</dbReference>
<proteinExistence type="predicted"/>
<keyword evidence="2" id="KW-0004">4Fe-4S</keyword>
<evidence type="ECO:0000313" key="8">
    <source>
        <dbReference type="EMBL" id="UQF79498.1"/>
    </source>
</evidence>
<accession>A0A9E7AQ46</accession>
<protein>
    <submittedName>
        <fullName evidence="8">Anaerobic ribonucleoside-triphosphate reductase activating protein</fullName>
    </submittedName>
</protein>
<organism evidence="8 9">
    <name type="scientific">Actinomyces graevenitzii</name>
    <dbReference type="NCBI Taxonomy" id="55565"/>
    <lineage>
        <taxon>Bacteria</taxon>
        <taxon>Bacillati</taxon>
        <taxon>Actinomycetota</taxon>
        <taxon>Actinomycetes</taxon>
        <taxon>Actinomycetales</taxon>
        <taxon>Actinomycetaceae</taxon>
        <taxon>Actinomyces</taxon>
    </lineage>
</organism>
<dbReference type="CDD" id="cd01335">
    <property type="entry name" value="Radical_SAM"/>
    <property type="match status" value="1"/>
</dbReference>
<evidence type="ECO:0000256" key="5">
    <source>
        <dbReference type="ARBA" id="ARBA00023004"/>
    </source>
</evidence>
<reference evidence="8" key="1">
    <citation type="submission" date="2022-05" db="EMBL/GenBank/DDBJ databases">
        <title>Using nanopore sequencing to obtain complete genomes from saliva samples.</title>
        <authorList>
            <person name="Baker J.L."/>
        </authorList>
    </citation>
    <scope>NUCLEOTIDE SEQUENCE</scope>
    <source>
        <strain evidence="8">JCVI-JB-Ag32</strain>
    </source>
</reference>
<dbReference type="NCBIfam" id="TIGR02495">
    <property type="entry name" value="NrdG2"/>
    <property type="match status" value="1"/>
</dbReference>
<dbReference type="InterPro" id="IPR007197">
    <property type="entry name" value="rSAM"/>
</dbReference>
<sequence length="238" mass="25266">MPDAADLQIAGLVPLSTVDWPGKLAASIFLQGCPWRCVYCQNHEILDPRTPGSVPWSQVVELLQRRRGLLDGLVFSGGEATRQPGLLRAAQEVKALGFAVGLHTAGIYPGNLARLLAADAVDWVGLDIKALPGPDYQQVVARSGGGEKAWRALELVLNAGVDYEVRLTVYPGYPGGVEGAFRVAASLHDAGVASLALQVARSLGAPEGFISDGDNWGAQVEQLEARIGQLGFASFLRR</sequence>
<dbReference type="KEGG" id="agh:M3I41_07920"/>
<dbReference type="EMBL" id="CP097095">
    <property type="protein sequence ID" value="UQF79498.1"/>
    <property type="molecule type" value="Genomic_DNA"/>
</dbReference>
<evidence type="ECO:0000256" key="4">
    <source>
        <dbReference type="ARBA" id="ARBA00022723"/>
    </source>
</evidence>
<dbReference type="InterPro" id="IPR012840">
    <property type="entry name" value="NrdG2"/>
</dbReference>
<dbReference type="SUPFAM" id="SSF102114">
    <property type="entry name" value="Radical SAM enzymes"/>
    <property type="match status" value="1"/>
</dbReference>
<dbReference type="GO" id="GO:0051539">
    <property type="term" value="F:4 iron, 4 sulfur cluster binding"/>
    <property type="evidence" value="ECO:0007669"/>
    <property type="project" value="UniProtKB-KW"/>
</dbReference>
<evidence type="ECO:0000259" key="7">
    <source>
        <dbReference type="PROSITE" id="PS51918"/>
    </source>
</evidence>
<dbReference type="SFLD" id="SFLDG01094">
    <property type="entry name" value="Uncharacterised_Radical_SAM_Su"/>
    <property type="match status" value="1"/>
</dbReference>
<dbReference type="Proteomes" id="UP000830236">
    <property type="component" value="Chromosome"/>
</dbReference>
<evidence type="ECO:0000313" key="9">
    <source>
        <dbReference type="Proteomes" id="UP000830236"/>
    </source>
</evidence>
<dbReference type="PROSITE" id="PS51918">
    <property type="entry name" value="RADICAL_SAM"/>
    <property type="match status" value="1"/>
</dbReference>
<dbReference type="InterPro" id="IPR013785">
    <property type="entry name" value="Aldolase_TIM"/>
</dbReference>
<evidence type="ECO:0000256" key="6">
    <source>
        <dbReference type="ARBA" id="ARBA00023014"/>
    </source>
</evidence>
<evidence type="ECO:0000256" key="3">
    <source>
        <dbReference type="ARBA" id="ARBA00022691"/>
    </source>
</evidence>
<dbReference type="Gene3D" id="3.20.20.70">
    <property type="entry name" value="Aldolase class I"/>
    <property type="match status" value="1"/>
</dbReference>
<evidence type="ECO:0000256" key="2">
    <source>
        <dbReference type="ARBA" id="ARBA00022485"/>
    </source>
</evidence>
<dbReference type="GO" id="GO:0003824">
    <property type="term" value="F:catalytic activity"/>
    <property type="evidence" value="ECO:0007669"/>
    <property type="project" value="InterPro"/>
</dbReference>
<dbReference type="PANTHER" id="PTHR30352">
    <property type="entry name" value="PYRUVATE FORMATE-LYASE-ACTIVATING ENZYME"/>
    <property type="match status" value="1"/>
</dbReference>
<dbReference type="PANTHER" id="PTHR30352:SF13">
    <property type="entry name" value="GLYCYL-RADICAL ENZYME ACTIVATING ENZYME YJJW-RELATED"/>
    <property type="match status" value="1"/>
</dbReference>
<keyword evidence="4" id="KW-0479">Metal-binding</keyword>
<name>A0A9E7AQ46_9ACTO</name>
<feature type="domain" description="Radical SAM core" evidence="7">
    <location>
        <begin position="20"/>
        <end position="238"/>
    </location>
</feature>
<keyword evidence="3" id="KW-0949">S-adenosyl-L-methionine</keyword>
<dbReference type="InterPro" id="IPR058240">
    <property type="entry name" value="rSAM_sf"/>
</dbReference>